<dbReference type="SFLD" id="SFLDS00019">
    <property type="entry name" value="Glutathione_Transferase_(cytos"/>
    <property type="match status" value="1"/>
</dbReference>
<organism evidence="2 3">
    <name type="scientific">Acinetobacter amyesii</name>
    <dbReference type="NCBI Taxonomy" id="2942470"/>
    <lineage>
        <taxon>Bacteria</taxon>
        <taxon>Pseudomonadati</taxon>
        <taxon>Pseudomonadota</taxon>
        <taxon>Gammaproteobacteria</taxon>
        <taxon>Moraxellales</taxon>
        <taxon>Moraxellaceae</taxon>
        <taxon>Acinetobacter</taxon>
    </lineage>
</organism>
<dbReference type="SUPFAM" id="SSF52833">
    <property type="entry name" value="Thioredoxin-like"/>
    <property type="match status" value="1"/>
</dbReference>
<dbReference type="Gene3D" id="3.40.30.10">
    <property type="entry name" value="Glutaredoxin"/>
    <property type="match status" value="1"/>
</dbReference>
<evidence type="ECO:0000313" key="2">
    <source>
        <dbReference type="EMBL" id="OOV81912.1"/>
    </source>
</evidence>
<dbReference type="PROSITE" id="PS50404">
    <property type="entry name" value="GST_NTER"/>
    <property type="match status" value="1"/>
</dbReference>
<comment type="caution">
    <text evidence="2">The sequence shown here is derived from an EMBL/GenBank/DDBJ whole genome shotgun (WGS) entry which is preliminary data.</text>
</comment>
<dbReference type="CDD" id="cd03194">
    <property type="entry name" value="GST_C_3"/>
    <property type="match status" value="1"/>
</dbReference>
<evidence type="ECO:0000259" key="1">
    <source>
        <dbReference type="PROSITE" id="PS50404"/>
    </source>
</evidence>
<dbReference type="InterPro" id="IPR036282">
    <property type="entry name" value="Glutathione-S-Trfase_C_sf"/>
</dbReference>
<dbReference type="GO" id="GO:0006559">
    <property type="term" value="P:L-phenylalanine catabolic process"/>
    <property type="evidence" value="ECO:0007669"/>
    <property type="project" value="TreeGrafter"/>
</dbReference>
<accession>A0A1T1GWC1</accession>
<dbReference type="GO" id="GO:0006749">
    <property type="term" value="P:glutathione metabolic process"/>
    <property type="evidence" value="ECO:0007669"/>
    <property type="project" value="TreeGrafter"/>
</dbReference>
<proteinExistence type="predicted"/>
<dbReference type="PANTHER" id="PTHR42673">
    <property type="entry name" value="MALEYLACETOACETATE ISOMERASE"/>
    <property type="match status" value="1"/>
</dbReference>
<protein>
    <submittedName>
        <fullName evidence="2">Glutathione S-transferase</fullName>
    </submittedName>
</protein>
<dbReference type="Pfam" id="PF13409">
    <property type="entry name" value="GST_N_2"/>
    <property type="match status" value="1"/>
</dbReference>
<dbReference type="InterPro" id="IPR004045">
    <property type="entry name" value="Glutathione_S-Trfase_N"/>
</dbReference>
<sequence>MMQLYIANKNYSTWSMRPWLVLHAFNLPFQEILIPFSEEADGGAFKQQMLALHANGKVPLLQHDAVMIWDSLAICEYLAEQFQELPLWPKDPTQRAWARSICAEMHSSFMQLRSLCSMNLQPDYGRHGQRLWSEHAVLRAEVARIEQIWSNRAAVDGFLCGEFSIADAFFTPVVTRLQTFQLPVSDNTQRYMQKILQHPSVVAWITAAQLEQPVRRMEQYPR</sequence>
<dbReference type="RefSeq" id="WP_078190590.1">
    <property type="nucleotide sequence ID" value="NZ_JAMCOZ010000006.1"/>
</dbReference>
<dbReference type="PANTHER" id="PTHR42673:SF4">
    <property type="entry name" value="MALEYLACETOACETATE ISOMERASE"/>
    <property type="match status" value="1"/>
</dbReference>
<dbReference type="GO" id="GO:0016034">
    <property type="term" value="F:maleylacetoacetate isomerase activity"/>
    <property type="evidence" value="ECO:0007669"/>
    <property type="project" value="TreeGrafter"/>
</dbReference>
<dbReference type="InterPro" id="IPR040079">
    <property type="entry name" value="Glutathione_S-Trfase"/>
</dbReference>
<dbReference type="GO" id="GO:0004364">
    <property type="term" value="F:glutathione transferase activity"/>
    <property type="evidence" value="ECO:0007669"/>
    <property type="project" value="TreeGrafter"/>
</dbReference>
<dbReference type="EMBL" id="MVKX01000006">
    <property type="protein sequence ID" value="OOV81912.1"/>
    <property type="molecule type" value="Genomic_DNA"/>
</dbReference>
<dbReference type="SUPFAM" id="SSF47616">
    <property type="entry name" value="GST C-terminal domain-like"/>
    <property type="match status" value="1"/>
</dbReference>
<dbReference type="Proteomes" id="UP000191160">
    <property type="component" value="Unassembled WGS sequence"/>
</dbReference>
<dbReference type="AlphaFoldDB" id="A0A1T1GWC1"/>
<gene>
    <name evidence="2" type="ORF">B1202_10735</name>
</gene>
<reference evidence="2 3" key="1">
    <citation type="submission" date="2017-02" db="EMBL/GenBank/DDBJ databases">
        <title>Acinetobacter sp. ANC 4945, whole genome shotgun sequencing project.</title>
        <authorList>
            <person name="Radolfova-Krizova L."/>
            <person name="Al Atrouni A."/>
            <person name="Nemec A."/>
        </authorList>
    </citation>
    <scope>NUCLEOTIDE SEQUENCE [LARGE SCALE GENOMIC DNA]</scope>
    <source>
        <strain evidence="2 3">ANC 4945</strain>
    </source>
</reference>
<dbReference type="Gene3D" id="1.20.1050.10">
    <property type="match status" value="1"/>
</dbReference>
<dbReference type="SFLD" id="SFLDG00358">
    <property type="entry name" value="Main_(cytGST)"/>
    <property type="match status" value="1"/>
</dbReference>
<keyword evidence="2" id="KW-0808">Transferase</keyword>
<evidence type="ECO:0000313" key="3">
    <source>
        <dbReference type="Proteomes" id="UP000191160"/>
    </source>
</evidence>
<name>A0A1T1GWC1_9GAMM</name>
<dbReference type="InterPro" id="IPR036249">
    <property type="entry name" value="Thioredoxin-like_sf"/>
</dbReference>
<dbReference type="CDD" id="cd03043">
    <property type="entry name" value="GST_N_1"/>
    <property type="match status" value="1"/>
</dbReference>
<keyword evidence="3" id="KW-1185">Reference proteome</keyword>
<feature type="domain" description="GST N-terminal" evidence="1">
    <location>
        <begin position="2"/>
        <end position="86"/>
    </location>
</feature>